<dbReference type="EMBL" id="KN833004">
    <property type="protein sequence ID" value="KIM80335.1"/>
    <property type="molecule type" value="Genomic_DNA"/>
</dbReference>
<gene>
    <name evidence="3" type="ORF">PILCRDRAFT_530429</name>
</gene>
<dbReference type="InterPro" id="IPR036188">
    <property type="entry name" value="FAD/NAD-bd_sf"/>
</dbReference>
<protein>
    <recommendedName>
        <fullName evidence="5">FAD/NAD(P)-binding domain-containing protein</fullName>
    </recommendedName>
</protein>
<evidence type="ECO:0000256" key="2">
    <source>
        <dbReference type="SAM" id="MobiDB-lite"/>
    </source>
</evidence>
<sequence>MVAPGKSLPNGQPNNVHRDDASTSNLPNHCIDEGRHMRIVIIGAGFSGILAAIRFRQKFTNIELVLYEKNAGVGGTWLENKYPGVAVDTPAHAYTFNFENNPYISTYFAPGPEILKYLQMVADKYRVHDIAKYNHELVGAKWNEGEGKWHLSVKKTAQGGVILKDTADLVLQCTGLLNQWDWPDIQGLKTFKGRMHHTASWDDTFDDWEGKRVAVIGNGASAIQVVTALQPRVKHLTSFARNQAWIVGGGDRDKMKELGMDPTNANPPFPKELQERFAQDPALHKAFRTHIERSLCDLHGLTIKGHETNKKATDIFRQAMLNELKDRIDISENLIPDWPVTCRRINPAPGYLNALKQPNVFCTWSPIEAITVTGIRTVDGKQEDFDVIACATGFKNTYVPSYPIEGRNGAILAEKWKDFAQHYLTVATDDIPNWFMTMGPQSGFGTCQLLIMIEAGVNYAVTCAQKMQRERIKSISVKKEAVDDFTRYSDNYFPTTNFLAGCNAWYRRGGRVVGIYPGSVLHAKKALEYPRWEDYEITYQNGRFGNFGNGWTVAERDGGETAEYVRDVDLPEVPGEQESADSWRRRQLAAPMPPIKGLAGNSAVTTA</sequence>
<dbReference type="InParanoid" id="A0A0C3F6P1"/>
<dbReference type="OrthoDB" id="74360at2759"/>
<reference evidence="4" key="2">
    <citation type="submission" date="2015-01" db="EMBL/GenBank/DDBJ databases">
        <title>Evolutionary Origins and Diversification of the Mycorrhizal Mutualists.</title>
        <authorList>
            <consortium name="DOE Joint Genome Institute"/>
            <consortium name="Mycorrhizal Genomics Consortium"/>
            <person name="Kohler A."/>
            <person name="Kuo A."/>
            <person name="Nagy L.G."/>
            <person name="Floudas D."/>
            <person name="Copeland A."/>
            <person name="Barry K.W."/>
            <person name="Cichocki N."/>
            <person name="Veneault-Fourrey C."/>
            <person name="LaButti K."/>
            <person name="Lindquist E.A."/>
            <person name="Lipzen A."/>
            <person name="Lundell T."/>
            <person name="Morin E."/>
            <person name="Murat C."/>
            <person name="Riley R."/>
            <person name="Ohm R."/>
            <person name="Sun H."/>
            <person name="Tunlid A."/>
            <person name="Henrissat B."/>
            <person name="Grigoriev I.V."/>
            <person name="Hibbett D.S."/>
            <person name="Martin F."/>
        </authorList>
    </citation>
    <scope>NUCLEOTIDE SEQUENCE [LARGE SCALE GENOMIC DNA]</scope>
    <source>
        <strain evidence="4">F 1598</strain>
    </source>
</reference>
<feature type="region of interest" description="Disordered" evidence="2">
    <location>
        <begin position="1"/>
        <end position="28"/>
    </location>
</feature>
<dbReference type="HOGENOM" id="CLU_006937_6_1_1"/>
<dbReference type="PANTHER" id="PTHR42877:SF7">
    <property type="entry name" value="FLAVIN-BINDING MONOOXYGENASE-RELATED"/>
    <property type="match status" value="1"/>
</dbReference>
<feature type="region of interest" description="Disordered" evidence="2">
    <location>
        <begin position="570"/>
        <end position="607"/>
    </location>
</feature>
<keyword evidence="4" id="KW-1185">Reference proteome</keyword>
<dbReference type="PANTHER" id="PTHR42877">
    <property type="entry name" value="L-ORNITHINE N(5)-MONOOXYGENASE-RELATED"/>
    <property type="match status" value="1"/>
</dbReference>
<dbReference type="Proteomes" id="UP000054166">
    <property type="component" value="Unassembled WGS sequence"/>
</dbReference>
<evidence type="ECO:0008006" key="5">
    <source>
        <dbReference type="Google" id="ProtNLM"/>
    </source>
</evidence>
<evidence type="ECO:0000256" key="1">
    <source>
        <dbReference type="ARBA" id="ARBA00010139"/>
    </source>
</evidence>
<evidence type="ECO:0000313" key="4">
    <source>
        <dbReference type="Proteomes" id="UP000054166"/>
    </source>
</evidence>
<dbReference type="Gene3D" id="3.50.50.60">
    <property type="entry name" value="FAD/NAD(P)-binding domain"/>
    <property type="match status" value="2"/>
</dbReference>
<name>A0A0C3F6P1_PILCF</name>
<reference evidence="3 4" key="1">
    <citation type="submission" date="2014-04" db="EMBL/GenBank/DDBJ databases">
        <authorList>
            <consortium name="DOE Joint Genome Institute"/>
            <person name="Kuo A."/>
            <person name="Tarkka M."/>
            <person name="Buscot F."/>
            <person name="Kohler A."/>
            <person name="Nagy L.G."/>
            <person name="Floudas D."/>
            <person name="Copeland A."/>
            <person name="Barry K.W."/>
            <person name="Cichocki N."/>
            <person name="Veneault-Fourrey C."/>
            <person name="LaButti K."/>
            <person name="Lindquist E.A."/>
            <person name="Lipzen A."/>
            <person name="Lundell T."/>
            <person name="Morin E."/>
            <person name="Murat C."/>
            <person name="Sun H."/>
            <person name="Tunlid A."/>
            <person name="Henrissat B."/>
            <person name="Grigoriev I.V."/>
            <person name="Hibbett D.S."/>
            <person name="Martin F."/>
            <person name="Nordberg H.P."/>
            <person name="Cantor M.N."/>
            <person name="Hua S.X."/>
        </authorList>
    </citation>
    <scope>NUCLEOTIDE SEQUENCE [LARGE SCALE GENOMIC DNA]</scope>
    <source>
        <strain evidence="3 4">F 1598</strain>
    </source>
</reference>
<dbReference type="AlphaFoldDB" id="A0A0C3F6P1"/>
<proteinExistence type="inferred from homology"/>
<comment type="similarity">
    <text evidence="1">Belongs to the FAD-binding monooxygenase family.</text>
</comment>
<dbReference type="InterPro" id="IPR051209">
    <property type="entry name" value="FAD-bind_Monooxygenase_sf"/>
</dbReference>
<dbReference type="Pfam" id="PF13450">
    <property type="entry name" value="NAD_binding_8"/>
    <property type="match status" value="1"/>
</dbReference>
<dbReference type="PRINTS" id="PR00368">
    <property type="entry name" value="FADPNR"/>
</dbReference>
<evidence type="ECO:0000313" key="3">
    <source>
        <dbReference type="EMBL" id="KIM80335.1"/>
    </source>
</evidence>
<accession>A0A0C3F6P1</accession>
<dbReference type="SUPFAM" id="SSF51905">
    <property type="entry name" value="FAD/NAD(P)-binding domain"/>
    <property type="match status" value="3"/>
</dbReference>
<organism evidence="3 4">
    <name type="scientific">Piloderma croceum (strain F 1598)</name>
    <dbReference type="NCBI Taxonomy" id="765440"/>
    <lineage>
        <taxon>Eukaryota</taxon>
        <taxon>Fungi</taxon>
        <taxon>Dikarya</taxon>
        <taxon>Basidiomycota</taxon>
        <taxon>Agaricomycotina</taxon>
        <taxon>Agaricomycetes</taxon>
        <taxon>Agaricomycetidae</taxon>
        <taxon>Atheliales</taxon>
        <taxon>Atheliaceae</taxon>
        <taxon>Piloderma</taxon>
    </lineage>
</organism>
<dbReference type="STRING" id="765440.A0A0C3F6P1"/>